<dbReference type="PANTHER" id="PTHR11070">
    <property type="entry name" value="UVRD / RECB / PCRA DNA HELICASE FAMILY MEMBER"/>
    <property type="match status" value="1"/>
</dbReference>
<sequence length="695" mass="81346">MNKIEQQEKIYLKEVRKKLECAYKKVHMQIINTASDVSNVKKYIWENIAELDFAEKAANRIAVTEAIEFGEKAKKERERLLKSKKSPYFGRIDFKCRQEEDNKDGTKYYIGIHSFSENQYAEPLIYDWRAPVSSMFYDFELGQAFYEAPIGRIDGEIIRKRQYRIKDGKLEYMLESSLNIGDEVLQKELSQSTDEKMKNIVATIQREQNIIIRDEDTNIMIIQGVAGSGKSSIAMHRVAFLLYRFKEEITSDDIMIISPNKVFADYISGVLPELGEENIPEMEFEELAGEILGDKIVFQTFAEQVEEILQGNDPDNVKRIKEKSEIAFLEKLDKYLNILETEFFQGKDLECSGYIVKKDEIESRFAGSKSVPILKRIDKLINDLIYKIKSMIREEEGIWKASFGTSIRRQIEEMFPFKNSLQIYQNFFQYIELEHLYKKKKKLEYCDVFPLIYVMLHVEGMEMKYGYVRHLLIDEMQDYTPVQYGVIKRLFQCKLTIMGDRYQNVNPHSSTSMEKISYIFPDGKCVELKRSYRSTYEIVEFSRKIQPWISVLPVERHGEKVSVTGFQTRKEEIEFLKKKVKEEKGREKVSIAILCKSQHQANDLYHLLGGVNTAIKLLGFSDKEFIEGIIITSIHMAKGLEFDEVIIPQVNKENYYTEMDRNLLYVACTRAMHKLKITYENDLSEFISDSFIDFI</sequence>
<dbReference type="PROSITE" id="PS51198">
    <property type="entry name" value="UVRD_HELICASE_ATP_BIND"/>
    <property type="match status" value="1"/>
</dbReference>
<comment type="caution">
    <text evidence="7">The sequence shown here is derived from an EMBL/GenBank/DDBJ whole genome shotgun (WGS) entry which is preliminary data.</text>
</comment>
<name>A0A3N1XKP4_9FIRM</name>
<dbReference type="GO" id="GO:0000725">
    <property type="term" value="P:recombinational repair"/>
    <property type="evidence" value="ECO:0007669"/>
    <property type="project" value="TreeGrafter"/>
</dbReference>
<dbReference type="EMBL" id="RJVG01000007">
    <property type="protein sequence ID" value="ROR27283.1"/>
    <property type="molecule type" value="Genomic_DNA"/>
</dbReference>
<evidence type="ECO:0000313" key="8">
    <source>
        <dbReference type="Proteomes" id="UP000273083"/>
    </source>
</evidence>
<evidence type="ECO:0000256" key="3">
    <source>
        <dbReference type="ARBA" id="ARBA00022806"/>
    </source>
</evidence>
<evidence type="ECO:0000259" key="6">
    <source>
        <dbReference type="PROSITE" id="PS51198"/>
    </source>
</evidence>
<keyword evidence="1 5" id="KW-0547">Nucleotide-binding</keyword>
<dbReference type="RefSeq" id="WP_123609970.1">
    <property type="nucleotide sequence ID" value="NZ_RJVG01000007.1"/>
</dbReference>
<dbReference type="InterPro" id="IPR000212">
    <property type="entry name" value="DNA_helicase_UvrD/REP"/>
</dbReference>
<dbReference type="Gene3D" id="3.40.50.300">
    <property type="entry name" value="P-loop containing nucleotide triphosphate hydrolases"/>
    <property type="match status" value="2"/>
</dbReference>
<dbReference type="PANTHER" id="PTHR11070:SF17">
    <property type="entry name" value="DNA HELICASE IV"/>
    <property type="match status" value="1"/>
</dbReference>
<dbReference type="GO" id="GO:0043138">
    <property type="term" value="F:3'-5' DNA helicase activity"/>
    <property type="evidence" value="ECO:0007669"/>
    <property type="project" value="TreeGrafter"/>
</dbReference>
<proteinExistence type="predicted"/>
<dbReference type="SUPFAM" id="SSF52540">
    <property type="entry name" value="P-loop containing nucleoside triphosphate hydrolases"/>
    <property type="match status" value="1"/>
</dbReference>
<keyword evidence="4 5" id="KW-0067">ATP-binding</keyword>
<keyword evidence="3 5" id="KW-0347">Helicase</keyword>
<dbReference type="GO" id="GO:0016787">
    <property type="term" value="F:hydrolase activity"/>
    <property type="evidence" value="ECO:0007669"/>
    <property type="project" value="UniProtKB-UniRule"/>
</dbReference>
<dbReference type="Pfam" id="PF00580">
    <property type="entry name" value="UvrD-helicase"/>
    <property type="match status" value="1"/>
</dbReference>
<keyword evidence="2 5" id="KW-0378">Hydrolase</keyword>
<dbReference type="Proteomes" id="UP000273083">
    <property type="component" value="Unassembled WGS sequence"/>
</dbReference>
<dbReference type="AlphaFoldDB" id="A0A3N1XKP4"/>
<dbReference type="InterPro" id="IPR027417">
    <property type="entry name" value="P-loop_NTPase"/>
</dbReference>
<accession>A0A3N1XKP4</accession>
<evidence type="ECO:0000313" key="7">
    <source>
        <dbReference type="EMBL" id="ROR27283.1"/>
    </source>
</evidence>
<evidence type="ECO:0000256" key="4">
    <source>
        <dbReference type="ARBA" id="ARBA00022840"/>
    </source>
</evidence>
<organism evidence="7 8">
    <name type="scientific">Mobilisporobacter senegalensis</name>
    <dbReference type="NCBI Taxonomy" id="1329262"/>
    <lineage>
        <taxon>Bacteria</taxon>
        <taxon>Bacillati</taxon>
        <taxon>Bacillota</taxon>
        <taxon>Clostridia</taxon>
        <taxon>Lachnospirales</taxon>
        <taxon>Lachnospiraceae</taxon>
        <taxon>Mobilisporobacter</taxon>
    </lineage>
</organism>
<gene>
    <name evidence="7" type="ORF">EDD66_107197</name>
</gene>
<evidence type="ECO:0000256" key="2">
    <source>
        <dbReference type="ARBA" id="ARBA00022801"/>
    </source>
</evidence>
<reference evidence="7 8" key="1">
    <citation type="submission" date="2018-11" db="EMBL/GenBank/DDBJ databases">
        <title>Genomic Encyclopedia of Type Strains, Phase IV (KMG-IV): sequencing the most valuable type-strain genomes for metagenomic binning, comparative biology and taxonomic classification.</title>
        <authorList>
            <person name="Goeker M."/>
        </authorList>
    </citation>
    <scope>NUCLEOTIDE SEQUENCE [LARGE SCALE GENOMIC DNA]</scope>
    <source>
        <strain evidence="7 8">DSM 26537</strain>
    </source>
</reference>
<evidence type="ECO:0000256" key="5">
    <source>
        <dbReference type="PROSITE-ProRule" id="PRU00560"/>
    </source>
</evidence>
<keyword evidence="8" id="KW-1185">Reference proteome</keyword>
<evidence type="ECO:0000256" key="1">
    <source>
        <dbReference type="ARBA" id="ARBA00022741"/>
    </source>
</evidence>
<dbReference type="GO" id="GO:0005829">
    <property type="term" value="C:cytosol"/>
    <property type="evidence" value="ECO:0007669"/>
    <property type="project" value="TreeGrafter"/>
</dbReference>
<feature type="binding site" evidence="5">
    <location>
        <begin position="224"/>
        <end position="231"/>
    </location>
    <ligand>
        <name>ATP</name>
        <dbReference type="ChEBI" id="CHEBI:30616"/>
    </ligand>
</feature>
<dbReference type="InterPro" id="IPR014016">
    <property type="entry name" value="UvrD-like_ATP-bd"/>
</dbReference>
<protein>
    <submittedName>
        <fullName evidence="7">DNA helicase-2/ATP-dependent DNA helicase PcrA</fullName>
    </submittedName>
</protein>
<dbReference type="OrthoDB" id="9787585at2"/>
<dbReference type="GO" id="GO:0003677">
    <property type="term" value="F:DNA binding"/>
    <property type="evidence" value="ECO:0007669"/>
    <property type="project" value="InterPro"/>
</dbReference>
<dbReference type="InterPro" id="IPR027785">
    <property type="entry name" value="UvrD-like_helicase_C"/>
</dbReference>
<dbReference type="GO" id="GO:0005524">
    <property type="term" value="F:ATP binding"/>
    <property type="evidence" value="ECO:0007669"/>
    <property type="project" value="UniProtKB-UniRule"/>
</dbReference>
<dbReference type="Pfam" id="PF13538">
    <property type="entry name" value="UvrD_C_2"/>
    <property type="match status" value="1"/>
</dbReference>
<feature type="domain" description="UvrD-like helicase ATP-binding" evidence="6">
    <location>
        <begin position="203"/>
        <end position="535"/>
    </location>
</feature>